<keyword evidence="3" id="KW-1185">Reference proteome</keyword>
<keyword evidence="2" id="KW-0614">Plasmid</keyword>
<dbReference type="RefSeq" id="WP_077591381.1">
    <property type="nucleotide sequence ID" value="NZ_CP019642.1"/>
</dbReference>
<dbReference type="AlphaFoldDB" id="A0A1Q2L563"/>
<dbReference type="GO" id="GO:0015074">
    <property type="term" value="P:DNA integration"/>
    <property type="evidence" value="ECO:0007669"/>
    <property type="project" value="InterPro"/>
</dbReference>
<dbReference type="SUPFAM" id="SSF53098">
    <property type="entry name" value="Ribonuclease H-like"/>
    <property type="match status" value="1"/>
</dbReference>
<evidence type="ECO:0000313" key="3">
    <source>
        <dbReference type="Proteomes" id="UP000188184"/>
    </source>
</evidence>
<geneLocation type="plasmid" evidence="2 3">
    <name>unnamed2</name>
</geneLocation>
<dbReference type="PANTHER" id="PTHR35004:SF7">
    <property type="entry name" value="INTEGRASE PROTEIN"/>
    <property type="match status" value="1"/>
</dbReference>
<dbReference type="Gene3D" id="3.30.420.10">
    <property type="entry name" value="Ribonuclease H-like superfamily/Ribonuclease H"/>
    <property type="match status" value="1"/>
</dbReference>
<dbReference type="NCBIfam" id="NF033546">
    <property type="entry name" value="transpos_IS21"/>
    <property type="match status" value="1"/>
</dbReference>
<sequence>MLAMPEINCIKLLRNQKSLSINGISKTLGINWRTAKKYADGENLPEEKQVQKTGMMYEDNWGEIVGDWLWEDEKLKKKQRRTNKKIYQDLVAMDFPGSYRTVCYFIKEWREGREDLEEETKDKNSERLEHPPAEAQLDFGLMEAVKDGKFVDVHCLVMSLPFSNAAYAIPLPGENQECFLHGMKTIFSQLDGVPRTIRIDNLKAAVIKPRGHHEETVFTDEFLRFASHYGFTPQACNPRAGNEKGNVENKVGYVRYNFITPAPVMEDLTHLSGVLKGHLEKDRDRIHYKKQVPIKDLLEEERQYLLALPETDYPVFKKETAKANKYGEIAVDQTKIYIPKGYNYSQLSVVKYWGRFKVLSPHGEILFEDFRPYMHRKRKIPWEGILRGWLTKPRAVPYSRFAPYLPGRIREYLAITDLSLRKDRLKWLIAQLITRDMEEINEHFYDLLGEQTEDTEHMIAHPYDVDWTKYDQLQRTSQIGGEAG</sequence>
<reference evidence="2 3" key="1">
    <citation type="submission" date="2017-02" db="EMBL/GenBank/DDBJ databases">
        <title>The complete genomic sequence of a novel cold adapted crude oil-degrading bacterium Planococcus qaidamina Y42.</title>
        <authorList>
            <person name="Yang R."/>
        </authorList>
    </citation>
    <scope>NUCLEOTIDE SEQUENCE [LARGE SCALE GENOMIC DNA]</scope>
    <source>
        <strain evidence="2 3">Y42</strain>
        <plasmid evidence="2 3">unnamed2</plasmid>
    </source>
</reference>
<gene>
    <name evidence="2" type="ORF">B0X71_20415</name>
</gene>
<proteinExistence type="predicted"/>
<dbReference type="InterPro" id="IPR012337">
    <property type="entry name" value="RNaseH-like_sf"/>
</dbReference>
<dbReference type="EMBL" id="CP019642">
    <property type="protein sequence ID" value="AQQ55541.1"/>
    <property type="molecule type" value="Genomic_DNA"/>
</dbReference>
<evidence type="ECO:0000259" key="1">
    <source>
        <dbReference type="PROSITE" id="PS50994"/>
    </source>
</evidence>
<dbReference type="PROSITE" id="PS50994">
    <property type="entry name" value="INTEGRASE"/>
    <property type="match status" value="1"/>
</dbReference>
<evidence type="ECO:0000313" key="2">
    <source>
        <dbReference type="EMBL" id="AQQ55541.1"/>
    </source>
</evidence>
<name>A0A1Q2L563_9BACL</name>
<dbReference type="PANTHER" id="PTHR35004">
    <property type="entry name" value="TRANSPOSASE RV3428C-RELATED"/>
    <property type="match status" value="1"/>
</dbReference>
<dbReference type="KEGG" id="pmar:B0X71_20415"/>
<organism evidence="2 3">
    <name type="scientific">Planococcus lenghuensis</name>
    <dbReference type="NCBI Taxonomy" id="2213202"/>
    <lineage>
        <taxon>Bacteria</taxon>
        <taxon>Bacillati</taxon>
        <taxon>Bacillota</taxon>
        <taxon>Bacilli</taxon>
        <taxon>Bacillales</taxon>
        <taxon>Caryophanaceae</taxon>
        <taxon>Planococcus</taxon>
    </lineage>
</organism>
<dbReference type="OrthoDB" id="92877at2"/>
<dbReference type="GO" id="GO:0003676">
    <property type="term" value="F:nucleic acid binding"/>
    <property type="evidence" value="ECO:0007669"/>
    <property type="project" value="InterPro"/>
</dbReference>
<dbReference type="InterPro" id="IPR036397">
    <property type="entry name" value="RNaseH_sf"/>
</dbReference>
<feature type="domain" description="Integrase catalytic" evidence="1">
    <location>
        <begin position="127"/>
        <end position="301"/>
    </location>
</feature>
<dbReference type="InterPro" id="IPR001584">
    <property type="entry name" value="Integrase_cat-core"/>
</dbReference>
<protein>
    <submittedName>
        <fullName evidence="2">Transposase</fullName>
    </submittedName>
</protein>
<accession>A0A1Q2L563</accession>
<dbReference type="Proteomes" id="UP000188184">
    <property type="component" value="Plasmid unnamed2"/>
</dbReference>